<dbReference type="GeneID" id="101846019"/>
<feature type="domain" description="FAS1" evidence="2">
    <location>
        <begin position="100"/>
        <end position="232"/>
    </location>
</feature>
<dbReference type="InterPro" id="IPR050904">
    <property type="entry name" value="Adhesion/Biosynth-related"/>
</dbReference>
<sequence>MRLYGQNQRLFLLLLLLMVITTHGVLGRRRRRARGRSSPHAPGPNMCKVQQVLGTKEKFFTHCIAKHLKMICERPTIDVWECCSGFVKQRGKTGCTGEKPLGNIVETARDLRLNGFVQMTGTTGQRDDLSNHGAYTVFAPTDEAMWDASPKKLTELISDENSLPLLKYHTAPGRLNISNFVKRNQQFVTLYDGQKIRINKYAYGVATVNCARIIRPDEKATNGIVHVIDKVLSPHDVDSTLAERVEKDDRFSQFHLAMLVADLARRLNSERGSFTVLAPTNEAFARLPSDLLDQILTDADTAEKVMKRHIVRGVYCADAIVVAVGLKTMDDSRLLFRCKRDGLRVNEARVIHPDITASNGVMHGIDTVLLPDSVKKTTQLLEDMRLSKFMELVAAAGLNMTLDNGGDVTVFSPTDQALGNIPPKYMASL</sequence>
<proteinExistence type="predicted"/>
<dbReference type="RefSeq" id="XP_012941286.1">
    <property type="nucleotide sequence ID" value="XM_013085832.1"/>
</dbReference>
<evidence type="ECO:0000313" key="4">
    <source>
        <dbReference type="RefSeq" id="XP_012941286.1"/>
    </source>
</evidence>
<name>A0ABM1A5M2_APLCA</name>
<feature type="domain" description="FAS1" evidence="2">
    <location>
        <begin position="238"/>
        <end position="369"/>
    </location>
</feature>
<accession>A0ABM1A5M2</accession>
<gene>
    <name evidence="4" type="primary">LOC101846019</name>
</gene>
<dbReference type="Pfam" id="PF02469">
    <property type="entry name" value="Fasciclin"/>
    <property type="match status" value="3"/>
</dbReference>
<feature type="chain" id="PRO_5045783297" evidence="1">
    <location>
        <begin position="28"/>
        <end position="429"/>
    </location>
</feature>
<dbReference type="PANTHER" id="PTHR10900:SF77">
    <property type="entry name" value="FI19380P1"/>
    <property type="match status" value="1"/>
</dbReference>
<feature type="signal peptide" evidence="1">
    <location>
        <begin position="1"/>
        <end position="27"/>
    </location>
</feature>
<reference evidence="4" key="1">
    <citation type="submission" date="2025-08" db="UniProtKB">
        <authorList>
            <consortium name="RefSeq"/>
        </authorList>
    </citation>
    <scope>IDENTIFICATION</scope>
</reference>
<dbReference type="InterPro" id="IPR000782">
    <property type="entry name" value="FAS1_domain"/>
</dbReference>
<evidence type="ECO:0000313" key="3">
    <source>
        <dbReference type="Proteomes" id="UP000694888"/>
    </source>
</evidence>
<dbReference type="SMART" id="SM00554">
    <property type="entry name" value="FAS1"/>
    <property type="match status" value="2"/>
</dbReference>
<organism evidence="3 4">
    <name type="scientific">Aplysia californica</name>
    <name type="common">California sea hare</name>
    <dbReference type="NCBI Taxonomy" id="6500"/>
    <lineage>
        <taxon>Eukaryota</taxon>
        <taxon>Metazoa</taxon>
        <taxon>Spiralia</taxon>
        <taxon>Lophotrochozoa</taxon>
        <taxon>Mollusca</taxon>
        <taxon>Gastropoda</taxon>
        <taxon>Heterobranchia</taxon>
        <taxon>Euthyneura</taxon>
        <taxon>Tectipleura</taxon>
        <taxon>Aplysiida</taxon>
        <taxon>Aplysioidea</taxon>
        <taxon>Aplysiidae</taxon>
        <taxon>Aplysia</taxon>
    </lineage>
</organism>
<dbReference type="Proteomes" id="UP000694888">
    <property type="component" value="Unplaced"/>
</dbReference>
<dbReference type="Gene3D" id="2.30.180.10">
    <property type="entry name" value="FAS1 domain"/>
    <property type="match status" value="3"/>
</dbReference>
<keyword evidence="1" id="KW-0732">Signal</keyword>
<feature type="domain" description="FAS1" evidence="2">
    <location>
        <begin position="373"/>
        <end position="429"/>
    </location>
</feature>
<evidence type="ECO:0000256" key="1">
    <source>
        <dbReference type="SAM" id="SignalP"/>
    </source>
</evidence>
<protein>
    <submittedName>
        <fullName evidence="4">Transforming growth factor-beta-induced protein ig-h3</fullName>
    </submittedName>
</protein>
<feature type="non-terminal residue" evidence="4">
    <location>
        <position position="429"/>
    </location>
</feature>
<keyword evidence="3" id="KW-1185">Reference proteome</keyword>
<evidence type="ECO:0000259" key="2">
    <source>
        <dbReference type="PROSITE" id="PS50213"/>
    </source>
</evidence>
<dbReference type="SUPFAM" id="SSF82153">
    <property type="entry name" value="FAS1 domain"/>
    <property type="match status" value="3"/>
</dbReference>
<dbReference type="InterPro" id="IPR036378">
    <property type="entry name" value="FAS1_dom_sf"/>
</dbReference>
<dbReference type="PROSITE" id="PS50213">
    <property type="entry name" value="FAS1"/>
    <property type="match status" value="3"/>
</dbReference>
<dbReference type="PANTHER" id="PTHR10900">
    <property type="entry name" value="PERIOSTIN-RELATED"/>
    <property type="match status" value="1"/>
</dbReference>